<evidence type="ECO:0000256" key="9">
    <source>
        <dbReference type="SAM" id="SignalP"/>
    </source>
</evidence>
<evidence type="ECO:0000259" key="10">
    <source>
        <dbReference type="Pfam" id="PF07885"/>
    </source>
</evidence>
<keyword evidence="9" id="KW-0732">Signal</keyword>
<reference evidence="11" key="1">
    <citation type="submission" date="2021-01" db="EMBL/GenBank/DDBJ databases">
        <authorList>
            <person name="Corre E."/>
            <person name="Pelletier E."/>
            <person name="Niang G."/>
            <person name="Scheremetjew M."/>
            <person name="Finn R."/>
            <person name="Kale V."/>
            <person name="Holt S."/>
            <person name="Cochrane G."/>
            <person name="Meng A."/>
            <person name="Brown T."/>
            <person name="Cohen L."/>
        </authorList>
    </citation>
    <scope>NUCLEOTIDE SEQUENCE</scope>
    <source>
        <strain evidence="11">WS</strain>
    </source>
</reference>
<dbReference type="InterPro" id="IPR003280">
    <property type="entry name" value="2pore_dom_K_chnl"/>
</dbReference>
<evidence type="ECO:0000313" key="11">
    <source>
        <dbReference type="EMBL" id="CAD9082333.1"/>
    </source>
</evidence>
<sequence>MKLLSLLFILSILLITISSLYYPSPFISALRSAKGVDAWSLSDYDEEMEAFVEAIDLGIPKPEVQKEENERSTLMRWDQQDSPPVEMQQESASLAFDEEYPVNEHPIEEQEYEGIESDQSMPPALSLKAMSGSVTPHESLPHSTKIGIGFIICIIVVNTIGLCCICGCSAISKALGLGRGNLQHFKAIMSPEMKYRLLDGIHFQRQAILRKIRFNKGLAISVIMLISYVLACTVFFAIAQPGWGVIGSLYYVVTTVSTVGLGDFAVSHWYSKVFTMCVIITGMVVLAYALGLAASIIVHNQSERLAIALKSASKKGGMSNVARARVIAVFLQLAFAVVSFFFIWIVGSCIYCFFLEDWSFLDSMFFTLTVLSSVGYGTLHSTNDASRIFTMFYILFGTSTVAISIGIVSNLVLEFYQWSAVQNVRRRPLSMESDHVYDKRLDRIEFLVWSLVKSGKVEEKQCRSLLDLFEDTDVQQRGYLDASQLKDLQLPVELEDLLE</sequence>
<evidence type="ECO:0000256" key="7">
    <source>
        <dbReference type="ARBA" id="ARBA00023303"/>
    </source>
</evidence>
<comment type="subcellular location">
    <subcellularLocation>
        <location evidence="1">Membrane</location>
        <topology evidence="1">Multi-pass membrane protein</topology>
    </subcellularLocation>
</comment>
<feature type="transmembrane region" description="Helical" evidence="8">
    <location>
        <begin position="391"/>
        <end position="416"/>
    </location>
</feature>
<name>A0A7S1KRF2_9EUKA</name>
<dbReference type="GO" id="GO:0015271">
    <property type="term" value="F:outward rectifier potassium channel activity"/>
    <property type="evidence" value="ECO:0007669"/>
    <property type="project" value="TreeGrafter"/>
</dbReference>
<keyword evidence="2" id="KW-0813">Transport</keyword>
<evidence type="ECO:0000256" key="3">
    <source>
        <dbReference type="ARBA" id="ARBA00022692"/>
    </source>
</evidence>
<feature type="signal peptide" evidence="9">
    <location>
        <begin position="1"/>
        <end position="19"/>
    </location>
</feature>
<keyword evidence="3 8" id="KW-0812">Transmembrane</keyword>
<feature type="transmembrane region" description="Helical" evidence="8">
    <location>
        <begin position="245"/>
        <end position="266"/>
    </location>
</feature>
<feature type="transmembrane region" description="Helical" evidence="8">
    <location>
        <begin position="326"/>
        <end position="353"/>
    </location>
</feature>
<evidence type="ECO:0000256" key="2">
    <source>
        <dbReference type="ARBA" id="ARBA00022448"/>
    </source>
</evidence>
<dbReference type="InterPro" id="IPR013099">
    <property type="entry name" value="K_chnl_dom"/>
</dbReference>
<keyword evidence="6 8" id="KW-0472">Membrane</keyword>
<feature type="chain" id="PRO_5030823414" description="Potassium channel domain-containing protein" evidence="9">
    <location>
        <begin position="20"/>
        <end position="499"/>
    </location>
</feature>
<dbReference type="Gene3D" id="1.10.287.70">
    <property type="match status" value="2"/>
</dbReference>
<dbReference type="EMBL" id="HBGD01006695">
    <property type="protein sequence ID" value="CAD9082333.1"/>
    <property type="molecule type" value="Transcribed_RNA"/>
</dbReference>
<evidence type="ECO:0000256" key="8">
    <source>
        <dbReference type="SAM" id="Phobius"/>
    </source>
</evidence>
<dbReference type="SUPFAM" id="SSF81324">
    <property type="entry name" value="Voltage-gated potassium channels"/>
    <property type="match status" value="2"/>
</dbReference>
<feature type="domain" description="Potassium channel" evidence="10">
    <location>
        <begin position="223"/>
        <end position="297"/>
    </location>
</feature>
<organism evidence="11">
    <name type="scientific">Percolomonas cosmopolitus</name>
    <dbReference type="NCBI Taxonomy" id="63605"/>
    <lineage>
        <taxon>Eukaryota</taxon>
        <taxon>Discoba</taxon>
        <taxon>Heterolobosea</taxon>
        <taxon>Tetramitia</taxon>
        <taxon>Eutetramitia</taxon>
        <taxon>Percolomonadidae</taxon>
        <taxon>Percolomonas</taxon>
    </lineage>
</organism>
<evidence type="ECO:0000256" key="6">
    <source>
        <dbReference type="ARBA" id="ARBA00023136"/>
    </source>
</evidence>
<keyword evidence="4 8" id="KW-1133">Transmembrane helix</keyword>
<gene>
    <name evidence="11" type="ORF">PCOS0759_LOCUS5573</name>
</gene>
<feature type="transmembrane region" description="Helical" evidence="8">
    <location>
        <begin position="218"/>
        <end position="239"/>
    </location>
</feature>
<feature type="transmembrane region" description="Helical" evidence="8">
    <location>
        <begin position="146"/>
        <end position="171"/>
    </location>
</feature>
<evidence type="ECO:0000256" key="4">
    <source>
        <dbReference type="ARBA" id="ARBA00022989"/>
    </source>
</evidence>
<evidence type="ECO:0000256" key="1">
    <source>
        <dbReference type="ARBA" id="ARBA00004141"/>
    </source>
</evidence>
<dbReference type="GO" id="GO:0022841">
    <property type="term" value="F:potassium ion leak channel activity"/>
    <property type="evidence" value="ECO:0007669"/>
    <property type="project" value="TreeGrafter"/>
</dbReference>
<keyword evidence="5" id="KW-0406">Ion transport</keyword>
<keyword evidence="7" id="KW-0407">Ion channel</keyword>
<dbReference type="PANTHER" id="PTHR11003">
    <property type="entry name" value="POTASSIUM CHANNEL, SUBFAMILY K"/>
    <property type="match status" value="1"/>
</dbReference>
<dbReference type="GO" id="GO:0005886">
    <property type="term" value="C:plasma membrane"/>
    <property type="evidence" value="ECO:0007669"/>
    <property type="project" value="TreeGrafter"/>
</dbReference>
<protein>
    <recommendedName>
        <fullName evidence="10">Potassium channel domain-containing protein</fullName>
    </recommendedName>
</protein>
<evidence type="ECO:0000256" key="5">
    <source>
        <dbReference type="ARBA" id="ARBA00023065"/>
    </source>
</evidence>
<dbReference type="Pfam" id="PF07885">
    <property type="entry name" value="Ion_trans_2"/>
    <property type="match status" value="2"/>
</dbReference>
<dbReference type="GO" id="GO:0030322">
    <property type="term" value="P:stabilization of membrane potential"/>
    <property type="evidence" value="ECO:0007669"/>
    <property type="project" value="TreeGrafter"/>
</dbReference>
<feature type="transmembrane region" description="Helical" evidence="8">
    <location>
        <begin position="273"/>
        <end position="298"/>
    </location>
</feature>
<feature type="domain" description="Potassium channel" evidence="10">
    <location>
        <begin position="341"/>
        <end position="412"/>
    </location>
</feature>
<dbReference type="PANTHER" id="PTHR11003:SF291">
    <property type="entry name" value="IP11374P"/>
    <property type="match status" value="1"/>
</dbReference>
<feature type="transmembrane region" description="Helical" evidence="8">
    <location>
        <begin position="360"/>
        <end position="379"/>
    </location>
</feature>
<proteinExistence type="predicted"/>
<dbReference type="AlphaFoldDB" id="A0A7S1KRF2"/>
<accession>A0A7S1KRF2</accession>